<gene>
    <name evidence="2" type="ORF">SanaruYs_12540</name>
</gene>
<dbReference type="AlphaFoldDB" id="A0A401U817"/>
<evidence type="ECO:0000313" key="2">
    <source>
        <dbReference type="EMBL" id="GCC51034.1"/>
    </source>
</evidence>
<evidence type="ECO:0000313" key="3">
    <source>
        <dbReference type="Proteomes" id="UP000288227"/>
    </source>
</evidence>
<keyword evidence="3" id="KW-1185">Reference proteome</keyword>
<evidence type="ECO:0000256" key="1">
    <source>
        <dbReference type="SAM" id="SignalP"/>
    </source>
</evidence>
<dbReference type="OrthoDB" id="5493262at2"/>
<keyword evidence="1" id="KW-0732">Signal</keyword>
<reference evidence="2 3" key="1">
    <citation type="submission" date="2018-11" db="EMBL/GenBank/DDBJ databases">
        <title>Chryseotalea sanarue gen. nov., sp., nov., a member of the family Cytophagaceae, isolated from a brackish lake in Hamamatsu Japan.</title>
        <authorList>
            <person name="Maejima Y."/>
            <person name="Iino T."/>
            <person name="Muraguchi Y."/>
            <person name="Fukuda K."/>
            <person name="Ohkuma M."/>
            <person name="Moriuchi R."/>
            <person name="Dohra H."/>
            <person name="Kimbara K."/>
            <person name="Shintani M."/>
        </authorList>
    </citation>
    <scope>NUCLEOTIDE SEQUENCE [LARGE SCALE GENOMIC DNA]</scope>
    <source>
        <strain evidence="2 3">Ys</strain>
    </source>
</reference>
<dbReference type="InterPro" id="IPR012467">
    <property type="entry name" value="DUF1684"/>
</dbReference>
<comment type="caution">
    <text evidence="2">The sequence shown here is derived from an EMBL/GenBank/DDBJ whole genome shotgun (WGS) entry which is preliminary data.</text>
</comment>
<name>A0A401U817_9BACT</name>
<dbReference type="EMBL" id="BHXQ01000002">
    <property type="protein sequence ID" value="GCC51034.1"/>
    <property type="molecule type" value="Genomic_DNA"/>
</dbReference>
<protein>
    <submittedName>
        <fullName evidence="2">DUF1684 domain-containing protein</fullName>
    </submittedName>
</protein>
<dbReference type="PANTHER" id="PTHR41913:SF1">
    <property type="entry name" value="DUF1684 DOMAIN-CONTAINING PROTEIN"/>
    <property type="match status" value="1"/>
</dbReference>
<organism evidence="2 3">
    <name type="scientific">Chryseotalea sanaruensis</name>
    <dbReference type="NCBI Taxonomy" id="2482724"/>
    <lineage>
        <taxon>Bacteria</taxon>
        <taxon>Pseudomonadati</taxon>
        <taxon>Bacteroidota</taxon>
        <taxon>Cytophagia</taxon>
        <taxon>Cytophagales</taxon>
        <taxon>Chryseotaleaceae</taxon>
        <taxon>Chryseotalea</taxon>
    </lineage>
</organism>
<feature type="chain" id="PRO_5019428850" evidence="1">
    <location>
        <begin position="19"/>
        <end position="202"/>
    </location>
</feature>
<feature type="signal peptide" evidence="1">
    <location>
        <begin position="1"/>
        <end position="18"/>
    </location>
</feature>
<dbReference type="RefSeq" id="WP_127121678.1">
    <property type="nucleotide sequence ID" value="NZ_BHXQ01000002.1"/>
</dbReference>
<dbReference type="PANTHER" id="PTHR41913">
    <property type="entry name" value="DUF1684 DOMAIN-CONTAINING PROTEIN"/>
    <property type="match status" value="1"/>
</dbReference>
<accession>A0A401U817</accession>
<sequence length="202" mass="23486">MRFPFLLFFTSFSLLASAQTNHKQDVKNFQVELNAEYKDSKKSPLDAKSRKKFKKHDFFPIDSVYRVTAALNITENTPFFKMPTTGDRLPQYRKYGDIVFTLKGNSYTLPVYQSYDLMRLPAYKDYLFLPFTDLTNGNTSYEGGRYIELRLPKTGNTIVVDFNKAYNPYCAYNLTYSCPIVPAENHLDLHIDSGVRYLKKKN</sequence>
<dbReference type="Proteomes" id="UP000288227">
    <property type="component" value="Unassembled WGS sequence"/>
</dbReference>
<dbReference type="Pfam" id="PF07920">
    <property type="entry name" value="DUF1684"/>
    <property type="match status" value="1"/>
</dbReference>
<proteinExistence type="predicted"/>